<accession>A0AAW0IXN3</accession>
<evidence type="ECO:0000256" key="2">
    <source>
        <dbReference type="ARBA" id="ARBA00023186"/>
    </source>
</evidence>
<dbReference type="SUPFAM" id="SSF110942">
    <property type="entry name" value="HSP90 C-terminal domain"/>
    <property type="match status" value="1"/>
</dbReference>
<dbReference type="Gene3D" id="1.20.120.790">
    <property type="entry name" value="Heat shock protein 90, C-terminal domain"/>
    <property type="match status" value="1"/>
</dbReference>
<dbReference type="GO" id="GO:0016887">
    <property type="term" value="F:ATP hydrolysis activity"/>
    <property type="evidence" value="ECO:0007669"/>
    <property type="project" value="InterPro"/>
</dbReference>
<comment type="similarity">
    <text evidence="1">Belongs to the heat shock protein 90 family.</text>
</comment>
<sequence>MTLLKMNMQNSIRAFNDGEDHLAVKRVSIERFALECLPKNSPADRDPESHLQKRGEEPRDEMTSLAECVSHIKEAQKSIYCIASGCMTEPADGYCIQQLKEFDGKILVLRLWNYRGQGRGENGENKLKFEHLCKPMKEILDRRVEKMTISTTLYCDKHLWMDSQHRLDHEDSSLDSSTVGYMVVKKHLEIKPDRPIVEAKMNKNDKAVEDLVVLLFETVLLSCGLIEGSPNPLLTASSA</sequence>
<dbReference type="InterPro" id="IPR001404">
    <property type="entry name" value="Hsp90_fam"/>
</dbReference>
<evidence type="ECO:0000313" key="5">
    <source>
        <dbReference type="Proteomes" id="UP001488838"/>
    </source>
</evidence>
<proteinExistence type="inferred from homology"/>
<reference evidence="4 5" key="1">
    <citation type="journal article" date="2023" name="bioRxiv">
        <title>Conserved and derived expression patterns and positive selection on dental genes reveal complex evolutionary context of ever-growing rodent molars.</title>
        <authorList>
            <person name="Calamari Z.T."/>
            <person name="Song A."/>
            <person name="Cohen E."/>
            <person name="Akter M."/>
            <person name="Roy R.D."/>
            <person name="Hallikas O."/>
            <person name="Christensen M.M."/>
            <person name="Li P."/>
            <person name="Marangoni P."/>
            <person name="Jernvall J."/>
            <person name="Klein O.D."/>
        </authorList>
    </citation>
    <scope>NUCLEOTIDE SEQUENCE [LARGE SCALE GENOMIC DNA]</scope>
    <source>
        <strain evidence="4">V071</strain>
    </source>
</reference>
<dbReference type="EMBL" id="JBBHLL010000081">
    <property type="protein sequence ID" value="KAK7819409.1"/>
    <property type="molecule type" value="Genomic_DNA"/>
</dbReference>
<dbReference type="GO" id="GO:0140662">
    <property type="term" value="F:ATP-dependent protein folding chaperone"/>
    <property type="evidence" value="ECO:0007669"/>
    <property type="project" value="InterPro"/>
</dbReference>
<dbReference type="Pfam" id="PF00183">
    <property type="entry name" value="HSP90"/>
    <property type="match status" value="1"/>
</dbReference>
<dbReference type="AlphaFoldDB" id="A0AAW0IXN3"/>
<feature type="region of interest" description="Disordered" evidence="3">
    <location>
        <begin position="38"/>
        <end position="62"/>
    </location>
</feature>
<comment type="caution">
    <text evidence="4">The sequence shown here is derived from an EMBL/GenBank/DDBJ whole genome shotgun (WGS) entry which is preliminary data.</text>
</comment>
<gene>
    <name evidence="4" type="ORF">U0070_025437</name>
</gene>
<keyword evidence="5" id="KW-1185">Reference proteome</keyword>
<evidence type="ECO:0000256" key="1">
    <source>
        <dbReference type="ARBA" id="ARBA00008239"/>
    </source>
</evidence>
<dbReference type="GO" id="GO:0051082">
    <property type="term" value="F:unfolded protein binding"/>
    <property type="evidence" value="ECO:0007669"/>
    <property type="project" value="InterPro"/>
</dbReference>
<feature type="compositionally biased region" description="Basic and acidic residues" evidence="3">
    <location>
        <begin position="42"/>
        <end position="62"/>
    </location>
</feature>
<keyword evidence="2" id="KW-0143">Chaperone</keyword>
<dbReference type="PANTHER" id="PTHR11528">
    <property type="entry name" value="HEAT SHOCK PROTEIN 90 FAMILY MEMBER"/>
    <property type="match status" value="1"/>
</dbReference>
<dbReference type="GO" id="GO:0005524">
    <property type="term" value="F:ATP binding"/>
    <property type="evidence" value="ECO:0007669"/>
    <property type="project" value="InterPro"/>
</dbReference>
<dbReference type="InterPro" id="IPR037196">
    <property type="entry name" value="HSP90_C"/>
</dbReference>
<evidence type="ECO:0000256" key="3">
    <source>
        <dbReference type="SAM" id="MobiDB-lite"/>
    </source>
</evidence>
<dbReference type="Proteomes" id="UP001488838">
    <property type="component" value="Unassembled WGS sequence"/>
</dbReference>
<evidence type="ECO:0000313" key="4">
    <source>
        <dbReference type="EMBL" id="KAK7819409.1"/>
    </source>
</evidence>
<name>A0AAW0IXN3_MYOGA</name>
<protein>
    <submittedName>
        <fullName evidence="4">Uncharacterized protein</fullName>
    </submittedName>
</protein>
<organism evidence="4 5">
    <name type="scientific">Myodes glareolus</name>
    <name type="common">Bank vole</name>
    <name type="synonym">Clethrionomys glareolus</name>
    <dbReference type="NCBI Taxonomy" id="447135"/>
    <lineage>
        <taxon>Eukaryota</taxon>
        <taxon>Metazoa</taxon>
        <taxon>Chordata</taxon>
        <taxon>Craniata</taxon>
        <taxon>Vertebrata</taxon>
        <taxon>Euteleostomi</taxon>
        <taxon>Mammalia</taxon>
        <taxon>Eutheria</taxon>
        <taxon>Euarchontoglires</taxon>
        <taxon>Glires</taxon>
        <taxon>Rodentia</taxon>
        <taxon>Myomorpha</taxon>
        <taxon>Muroidea</taxon>
        <taxon>Cricetidae</taxon>
        <taxon>Arvicolinae</taxon>
        <taxon>Myodes</taxon>
    </lineage>
</organism>